<organism evidence="5 6">
    <name type="scientific">Beauveria asiatica</name>
    <dbReference type="NCBI Taxonomy" id="1069075"/>
    <lineage>
        <taxon>Eukaryota</taxon>
        <taxon>Fungi</taxon>
        <taxon>Dikarya</taxon>
        <taxon>Ascomycota</taxon>
        <taxon>Pezizomycotina</taxon>
        <taxon>Sordariomycetes</taxon>
        <taxon>Hypocreomycetidae</taxon>
        <taxon>Hypocreales</taxon>
        <taxon>Cordycipitaceae</taxon>
        <taxon>Beauveria</taxon>
    </lineage>
</organism>
<feature type="region of interest" description="Disordered" evidence="3">
    <location>
        <begin position="64"/>
        <end position="84"/>
    </location>
</feature>
<comment type="caution">
    <text evidence="5">The sequence shown here is derived from an EMBL/GenBank/DDBJ whole genome shotgun (WGS) entry which is preliminary data.</text>
</comment>
<dbReference type="PANTHER" id="PTHR11586:SF33">
    <property type="entry name" value="AMINOACYL TRNA SYNTHASE COMPLEX-INTERACTING MULTIFUNCTIONAL PROTEIN 1"/>
    <property type="match status" value="1"/>
</dbReference>
<dbReference type="InterPro" id="IPR012340">
    <property type="entry name" value="NA-bd_OB-fold"/>
</dbReference>
<dbReference type="InterPro" id="IPR051270">
    <property type="entry name" value="Tyrosine-tRNA_ligase_regulator"/>
</dbReference>
<dbReference type="AlphaFoldDB" id="A0AAW0RH61"/>
<proteinExistence type="predicted"/>
<keyword evidence="6" id="KW-1185">Reference proteome</keyword>
<accession>A0AAW0RH61</accession>
<dbReference type="Gene3D" id="2.40.50.140">
    <property type="entry name" value="Nucleic acid-binding proteins"/>
    <property type="match status" value="1"/>
</dbReference>
<dbReference type="SUPFAM" id="SSF50249">
    <property type="entry name" value="Nucleic acid-binding proteins"/>
    <property type="match status" value="1"/>
</dbReference>
<dbReference type="InterPro" id="IPR002547">
    <property type="entry name" value="tRNA-bd_dom"/>
</dbReference>
<feature type="domain" description="TRNA-binding" evidence="4">
    <location>
        <begin position="17"/>
        <end position="57"/>
    </location>
</feature>
<dbReference type="Pfam" id="PF01588">
    <property type="entry name" value="tRNA_bind"/>
    <property type="match status" value="1"/>
</dbReference>
<keyword evidence="2" id="KW-0694">RNA-binding</keyword>
<dbReference type="PANTHER" id="PTHR11586">
    <property type="entry name" value="TRNA-AMINOACYLATION COFACTOR ARC1 FAMILY MEMBER"/>
    <property type="match status" value="1"/>
</dbReference>
<gene>
    <name evidence="5" type="primary">ARC1_7</name>
    <name evidence="5" type="ORF">G3M48_010440</name>
</gene>
<evidence type="ECO:0000259" key="4">
    <source>
        <dbReference type="Pfam" id="PF01588"/>
    </source>
</evidence>
<evidence type="ECO:0000256" key="3">
    <source>
        <dbReference type="SAM" id="MobiDB-lite"/>
    </source>
</evidence>
<reference evidence="5 6" key="1">
    <citation type="submission" date="2020-02" db="EMBL/GenBank/DDBJ databases">
        <title>Comparative genomics of the hypocrealean fungal genus Beauvera.</title>
        <authorList>
            <person name="Showalter D.N."/>
            <person name="Bushley K.E."/>
            <person name="Rehner S.A."/>
        </authorList>
    </citation>
    <scope>NUCLEOTIDE SEQUENCE [LARGE SCALE GENOMIC DNA]</scope>
    <source>
        <strain evidence="5 6">ARSEF4384</strain>
    </source>
</reference>
<dbReference type="GO" id="GO:0000049">
    <property type="term" value="F:tRNA binding"/>
    <property type="evidence" value="ECO:0007669"/>
    <property type="project" value="UniProtKB-KW"/>
</dbReference>
<evidence type="ECO:0000256" key="2">
    <source>
        <dbReference type="ARBA" id="ARBA00022884"/>
    </source>
</evidence>
<keyword evidence="1" id="KW-0820">tRNA-binding</keyword>
<protein>
    <submittedName>
        <fullName evidence="5">G4 quadruplex nucleic acid binding protein</fullName>
    </submittedName>
</protein>
<evidence type="ECO:0000313" key="6">
    <source>
        <dbReference type="Proteomes" id="UP001397290"/>
    </source>
</evidence>
<name>A0AAW0RH61_9HYPO</name>
<dbReference type="GO" id="GO:0017102">
    <property type="term" value="C:methionyl glutamyl tRNA synthetase complex"/>
    <property type="evidence" value="ECO:0007669"/>
    <property type="project" value="TreeGrafter"/>
</dbReference>
<dbReference type="EMBL" id="JAAHCF010000960">
    <property type="protein sequence ID" value="KAK8141492.1"/>
    <property type="molecule type" value="Genomic_DNA"/>
</dbReference>
<evidence type="ECO:0000313" key="5">
    <source>
        <dbReference type="EMBL" id="KAK8141492.1"/>
    </source>
</evidence>
<sequence>MGDKPVDDMTEHEGLVCRTVCSGLNGLIPLTEIQGRKVVVMCNLKPVKMRGVKSCAMGPVELVAPPEGSKAGDRVGTLPMPQKK</sequence>
<evidence type="ECO:0000256" key="1">
    <source>
        <dbReference type="ARBA" id="ARBA00022555"/>
    </source>
</evidence>
<dbReference type="Proteomes" id="UP001397290">
    <property type="component" value="Unassembled WGS sequence"/>
</dbReference>